<dbReference type="Proteomes" id="UP000185608">
    <property type="component" value="Chromosome"/>
</dbReference>
<dbReference type="SUPFAM" id="SSF51735">
    <property type="entry name" value="NAD(P)-binding Rossmann-fold domains"/>
    <property type="match status" value="1"/>
</dbReference>
<dbReference type="AlphaFoldDB" id="A0A1D8S233"/>
<dbReference type="EMBL" id="CP016804">
    <property type="protein sequence ID" value="APE94669.1"/>
    <property type="molecule type" value="Genomic_DNA"/>
</dbReference>
<dbReference type="GO" id="GO:0016491">
    <property type="term" value="F:oxidoreductase activity"/>
    <property type="evidence" value="ECO:0007669"/>
    <property type="project" value="UniProtKB-KW"/>
</dbReference>
<dbReference type="Gene3D" id="3.40.50.720">
    <property type="entry name" value="NAD(P)-binding Rossmann-like Domain"/>
    <property type="match status" value="1"/>
</dbReference>
<dbReference type="InterPro" id="IPR036291">
    <property type="entry name" value="NAD(P)-bd_dom_sf"/>
</dbReference>
<keyword evidence="6" id="KW-1185">Reference proteome</keyword>
<dbReference type="KEGG" id="hhsr:HSR6_0201"/>
<dbReference type="OrthoDB" id="213346at2157"/>
<comment type="similarity">
    <text evidence="1">Belongs to the short-chain dehydrogenases/reductases (SDR) family.</text>
</comment>
<gene>
    <name evidence="4" type="ORF">HSR6_0201</name>
    <name evidence="3" type="ORF">HTSR_0214</name>
</gene>
<evidence type="ECO:0000313" key="5">
    <source>
        <dbReference type="Proteomes" id="UP000185608"/>
    </source>
</evidence>
<reference evidence="4" key="3">
    <citation type="journal article" date="2017" name="ISME J.">
        <title>Discovery of anaerobic lithoheterotrophic haloarchaea, ubiquitous in hypersaline habitats.</title>
        <authorList>
            <person name="Sorokin D.Y."/>
            <person name="Messina E."/>
            <person name="Smedile F."/>
            <person name="Roman P."/>
            <person name="Damste J.S.S."/>
            <person name="Ciordia S."/>
            <person name="Mena M.C."/>
            <person name="Ferrer M."/>
            <person name="Golyshin P.N."/>
            <person name="Kublanov I.V."/>
            <person name="Samarov N.I."/>
            <person name="Toshchakov S.V."/>
            <person name="La Cono V."/>
            <person name="Yakimov M.M."/>
        </authorList>
    </citation>
    <scope>NUCLEOTIDE SEQUENCE</scope>
    <source>
        <strain evidence="4">HSR6</strain>
    </source>
</reference>
<dbReference type="PANTHER" id="PTHR43669">
    <property type="entry name" value="5-KETO-D-GLUCONATE 5-REDUCTASE"/>
    <property type="match status" value="1"/>
</dbReference>
<dbReference type="RefSeq" id="WP_070364186.1">
    <property type="nucleotide sequence ID" value="NZ_CP016070.1"/>
</dbReference>
<evidence type="ECO:0000313" key="4">
    <source>
        <dbReference type="EMBL" id="APE94669.1"/>
    </source>
</evidence>
<reference evidence="3 5" key="1">
    <citation type="submission" date="2016-06" db="EMBL/GenBank/DDBJ databases">
        <title>Discovery of anaerobic lithoheterotrophic haloarchaeon capable of sulfur respiration by hydrogen and formate.</title>
        <authorList>
            <person name="Sorokin D.Y."/>
            <person name="Kublanov I.V."/>
            <person name="Roman P."/>
            <person name="Sinninghe Damste J.S."/>
            <person name="Golyshin P.N."/>
            <person name="Rojo D."/>
            <person name="Ciordia S."/>
            <person name="Mena Md.C."/>
            <person name="Ferrer M."/>
            <person name="Smedile F."/>
            <person name="Messina E."/>
            <person name="La Cono V."/>
            <person name="Yakimov M.M."/>
        </authorList>
    </citation>
    <scope>NUCLEOTIDE SEQUENCE [LARGE SCALE GENOMIC DNA]</scope>
    <source>
        <strain evidence="3 5">HTSR1</strain>
    </source>
</reference>
<proteinExistence type="inferred from homology"/>
<keyword evidence="2" id="KW-0560">Oxidoreductase</keyword>
<evidence type="ECO:0000256" key="1">
    <source>
        <dbReference type="ARBA" id="ARBA00006484"/>
    </source>
</evidence>
<dbReference type="STRING" id="1873524.HSR6_0201"/>
<dbReference type="PATRIC" id="fig|1855411.3.peg.208"/>
<evidence type="ECO:0000313" key="3">
    <source>
        <dbReference type="EMBL" id="AOW79416.1"/>
    </source>
</evidence>
<dbReference type="Pfam" id="PF13561">
    <property type="entry name" value="adh_short_C2"/>
    <property type="match status" value="1"/>
</dbReference>
<sequence length="230" mass="23577">MSEFTAVLTGASRGIGAAVAEAFAGAGGQLILGAREKSAVEDVADGLDAEAVAVDVRDEDSVSNLLAVAADRLGEIDVLVPSAGVYHGPSGATPLPAESYERYDDHMATNARGVFATIREAVPHLAADARVLVPSGKPARVATPGTGSYAVSKAAAEAIARGFAADLDQVVGIVDPGQVQTELTGKDFGRLPADVAPMYVWAAREAPAETIDGQVVGIKAWLRATRGEKE</sequence>
<reference evidence="6" key="2">
    <citation type="submission" date="2016-08" db="EMBL/GenBank/DDBJ databases">
        <title>Discovery of first anaerobic lithoheterotrophic haloarchae widely represented in hypersaline habitats.</title>
        <authorList>
            <person name="Sorokin D.Y."/>
            <person name="Kublanov I.V."/>
            <person name="Roman P."/>
            <person name="Sinninghe Damste J.S."/>
            <person name="Golyshin P.N."/>
            <person name="Rojo D."/>
            <person name="Ciordia S."/>
            <person name="Mena Md.C."/>
            <person name="Ferrer M."/>
            <person name="Smedile F."/>
            <person name="Messina E."/>
            <person name="La Cono V."/>
            <person name="Yakimov M.M."/>
        </authorList>
    </citation>
    <scope>NUCLEOTIDE SEQUENCE [LARGE SCALE GENOMIC DNA]</scope>
    <source>
        <strain evidence="6">HSR6</strain>
    </source>
</reference>
<evidence type="ECO:0000256" key="2">
    <source>
        <dbReference type="ARBA" id="ARBA00023002"/>
    </source>
</evidence>
<dbReference type="PRINTS" id="PR00081">
    <property type="entry name" value="GDHRDH"/>
</dbReference>
<dbReference type="EMBL" id="CP016070">
    <property type="protein sequence ID" value="AOW79416.1"/>
    <property type="molecule type" value="Genomic_DNA"/>
</dbReference>
<dbReference type="Proteomes" id="UP000186165">
    <property type="component" value="Chromosome"/>
</dbReference>
<dbReference type="InterPro" id="IPR002347">
    <property type="entry name" value="SDR_fam"/>
</dbReference>
<protein>
    <submittedName>
        <fullName evidence="3">Short-chain dehydrogenase/reductase SDR</fullName>
    </submittedName>
</protein>
<dbReference type="GeneID" id="30416724"/>
<dbReference type="KEGG" id="halh:HTSR_0214"/>
<name>A0A1D8S233_9EURY</name>
<dbReference type="PANTHER" id="PTHR43669:SF3">
    <property type="entry name" value="ALCOHOL DEHYDROGENASE, PUTATIVE (AFU_ORTHOLOGUE AFUA_3G03445)-RELATED"/>
    <property type="match status" value="1"/>
</dbReference>
<accession>A0A1D8S233</accession>
<organism evidence="3 5">
    <name type="scientific">Halodesulfurarchaeum formicicum</name>
    <dbReference type="NCBI Taxonomy" id="1873524"/>
    <lineage>
        <taxon>Archaea</taxon>
        <taxon>Methanobacteriati</taxon>
        <taxon>Methanobacteriota</taxon>
        <taxon>Stenosarchaea group</taxon>
        <taxon>Halobacteria</taxon>
        <taxon>Halobacteriales</taxon>
        <taxon>Halobacteriaceae</taxon>
        <taxon>Halodesulfurarchaeum</taxon>
    </lineage>
</organism>
<evidence type="ECO:0000313" key="6">
    <source>
        <dbReference type="Proteomes" id="UP000186165"/>
    </source>
</evidence>
<dbReference type="CDD" id="cd05233">
    <property type="entry name" value="SDR_c"/>
    <property type="match status" value="1"/>
</dbReference>
<accession>A0A1J1A9V3</accession>